<dbReference type="AlphaFoldDB" id="A0A1J1HRE5"/>
<proteinExistence type="predicted"/>
<evidence type="ECO:0000313" key="1">
    <source>
        <dbReference type="EMBL" id="CRK90106.1"/>
    </source>
</evidence>
<organism evidence="1 2">
    <name type="scientific">Clunio marinus</name>
    <dbReference type="NCBI Taxonomy" id="568069"/>
    <lineage>
        <taxon>Eukaryota</taxon>
        <taxon>Metazoa</taxon>
        <taxon>Ecdysozoa</taxon>
        <taxon>Arthropoda</taxon>
        <taxon>Hexapoda</taxon>
        <taxon>Insecta</taxon>
        <taxon>Pterygota</taxon>
        <taxon>Neoptera</taxon>
        <taxon>Endopterygota</taxon>
        <taxon>Diptera</taxon>
        <taxon>Nematocera</taxon>
        <taxon>Chironomoidea</taxon>
        <taxon>Chironomidae</taxon>
        <taxon>Clunio</taxon>
    </lineage>
</organism>
<sequence length="71" mass="8336">MLRVYVEATKANGKQEKFHDTHLWEYPIGYTQLVVIKHPNNLDLNKIKKDETGLDVHYDMTCSSQLILVYK</sequence>
<reference evidence="1 2" key="1">
    <citation type="submission" date="2015-04" db="EMBL/GenBank/DDBJ databases">
        <authorList>
            <person name="Syromyatnikov M.Y."/>
            <person name="Popov V.N."/>
        </authorList>
    </citation>
    <scope>NUCLEOTIDE SEQUENCE [LARGE SCALE GENOMIC DNA]</scope>
</reference>
<accession>A0A1J1HRE5</accession>
<evidence type="ECO:0000313" key="2">
    <source>
        <dbReference type="Proteomes" id="UP000183832"/>
    </source>
</evidence>
<dbReference type="EMBL" id="CVRI01000016">
    <property type="protein sequence ID" value="CRK90106.1"/>
    <property type="molecule type" value="Genomic_DNA"/>
</dbReference>
<protein>
    <submittedName>
        <fullName evidence="1">CLUMA_CG003824, isoform A</fullName>
    </submittedName>
</protein>
<gene>
    <name evidence="1" type="ORF">CLUMA_CG003824</name>
</gene>
<keyword evidence="2" id="KW-1185">Reference proteome</keyword>
<dbReference type="Proteomes" id="UP000183832">
    <property type="component" value="Unassembled WGS sequence"/>
</dbReference>
<name>A0A1J1HRE5_9DIPT</name>